<feature type="compositionally biased region" description="Polar residues" evidence="3">
    <location>
        <begin position="197"/>
        <end position="213"/>
    </location>
</feature>
<keyword evidence="6" id="KW-1185">Reference proteome</keyword>
<feature type="region of interest" description="Disordered" evidence="3">
    <location>
        <begin position="363"/>
        <end position="477"/>
    </location>
</feature>
<dbReference type="Proteomes" id="UP000242287">
    <property type="component" value="Unassembled WGS sequence"/>
</dbReference>
<sequence length="477" mass="52040">MLHFPSSFSSASSPSTFAKHQGTLNATQIKSQSDPLLLRIEEELHDARRVQAHGQEEDLRAALGMVINRVTGLTSMLNEAYKVNAELEVQLNVAKSNLQLVISNNEMLEEALKRESGGHSKDVGWRRRSAREADKADNGHPNQSDNGRQSGEQTRSVDDTSGNDSTPSSAASSPVVASQTTVAATQDNRFFRFRFTGPSSNSRPATRPTTPSGSKPLVNGAHHPASSSMPVLPMHTAKEVEDLTCELEKERTAREAIEKQKADLEAELESLTAALFEEANKMVATERIKRAETEEELREARLEQEALRSAIRLIEGENSSLRSGFNTAPASVTASPDLNVDDQSQESHLSLNLTRTRVRSLSQVAVKSPTEPVHFQDLSGPLSAPPSSASTEPPDDHVKSTDIDKTVIVPDVTKETPTPNDGVNLRPQFDEDPTTPTESRDSHHGLDTSIYSLYKSSSSPPTTLYEDPGHSPWADVR</sequence>
<feature type="compositionally biased region" description="Polar residues" evidence="3">
    <location>
        <begin position="140"/>
        <end position="164"/>
    </location>
</feature>
<feature type="compositionally biased region" description="Basic and acidic residues" evidence="3">
    <location>
        <begin position="113"/>
        <end position="138"/>
    </location>
</feature>
<feature type="region of interest" description="Disordered" evidence="3">
    <location>
        <begin position="113"/>
        <end position="230"/>
    </location>
</feature>
<reference evidence="5 6" key="1">
    <citation type="submission" date="2014-02" db="EMBL/GenBank/DDBJ databases">
        <title>Transposable element dynamics among asymbiotic and ectomycorrhizal Amanita fungi.</title>
        <authorList>
            <consortium name="DOE Joint Genome Institute"/>
            <person name="Hess J."/>
            <person name="Skrede I."/>
            <person name="Wolfe B."/>
            <person name="LaButti K."/>
            <person name="Ohm R.A."/>
            <person name="Grigoriev I.V."/>
            <person name="Pringle A."/>
        </authorList>
    </citation>
    <scope>NUCLEOTIDE SEQUENCE [LARGE SCALE GENOMIC DNA]</scope>
    <source>
        <strain evidence="5 6">SKay4041</strain>
    </source>
</reference>
<dbReference type="InterPro" id="IPR009449">
    <property type="entry name" value="Sec2_N"/>
</dbReference>
<organism evidence="5 6">
    <name type="scientific">Amanita thiersii Skay4041</name>
    <dbReference type="NCBI Taxonomy" id="703135"/>
    <lineage>
        <taxon>Eukaryota</taxon>
        <taxon>Fungi</taxon>
        <taxon>Dikarya</taxon>
        <taxon>Basidiomycota</taxon>
        <taxon>Agaricomycotina</taxon>
        <taxon>Agaricomycetes</taxon>
        <taxon>Agaricomycetidae</taxon>
        <taxon>Agaricales</taxon>
        <taxon>Pluteineae</taxon>
        <taxon>Amanitaceae</taxon>
        <taxon>Amanita</taxon>
    </lineage>
</organism>
<proteinExistence type="predicted"/>
<gene>
    <name evidence="5" type="ORF">AMATHDRAFT_152544</name>
</gene>
<dbReference type="GO" id="GO:0051286">
    <property type="term" value="C:cell tip"/>
    <property type="evidence" value="ECO:0007669"/>
    <property type="project" value="TreeGrafter"/>
</dbReference>
<dbReference type="GO" id="GO:0006887">
    <property type="term" value="P:exocytosis"/>
    <property type="evidence" value="ECO:0007669"/>
    <property type="project" value="TreeGrafter"/>
</dbReference>
<dbReference type="Pfam" id="PF06428">
    <property type="entry name" value="Sec2p"/>
    <property type="match status" value="1"/>
</dbReference>
<feature type="compositionally biased region" description="Low complexity" evidence="3">
    <location>
        <begin position="448"/>
        <end position="465"/>
    </location>
</feature>
<dbReference type="PANTHER" id="PTHR14430:SF0">
    <property type="entry name" value="SEC2P DOMAIN-CONTAINING PROTEIN"/>
    <property type="match status" value="1"/>
</dbReference>
<dbReference type="InterPro" id="IPR040351">
    <property type="entry name" value="RAB3IL/RAB3IP/Sec2"/>
</dbReference>
<evidence type="ECO:0000256" key="3">
    <source>
        <dbReference type="SAM" id="MobiDB-lite"/>
    </source>
</evidence>
<evidence type="ECO:0000256" key="1">
    <source>
        <dbReference type="ARBA" id="ARBA00023054"/>
    </source>
</evidence>
<evidence type="ECO:0000256" key="2">
    <source>
        <dbReference type="SAM" id="Coils"/>
    </source>
</evidence>
<feature type="region of interest" description="Disordered" evidence="3">
    <location>
        <begin position="321"/>
        <end position="345"/>
    </location>
</feature>
<evidence type="ECO:0000259" key="4">
    <source>
        <dbReference type="Pfam" id="PF06428"/>
    </source>
</evidence>
<dbReference type="EMBL" id="KZ302123">
    <property type="protein sequence ID" value="PFH47272.1"/>
    <property type="molecule type" value="Genomic_DNA"/>
</dbReference>
<dbReference type="GO" id="GO:0005085">
    <property type="term" value="F:guanyl-nucleotide exchange factor activity"/>
    <property type="evidence" value="ECO:0007669"/>
    <property type="project" value="InterPro"/>
</dbReference>
<keyword evidence="1 2" id="KW-0175">Coiled coil</keyword>
<dbReference type="PANTHER" id="PTHR14430">
    <property type="entry name" value="RABIN3-RELATED"/>
    <property type="match status" value="1"/>
</dbReference>
<accession>A0A2A9NHT7</accession>
<feature type="compositionally biased region" description="Low complexity" evidence="3">
    <location>
        <begin position="165"/>
        <end position="186"/>
    </location>
</feature>
<name>A0A2A9NHT7_9AGAR</name>
<evidence type="ECO:0000313" key="6">
    <source>
        <dbReference type="Proteomes" id="UP000242287"/>
    </source>
</evidence>
<dbReference type="AlphaFoldDB" id="A0A2A9NHT7"/>
<feature type="coiled-coil region" evidence="2">
    <location>
        <begin position="240"/>
        <end position="317"/>
    </location>
</feature>
<feature type="compositionally biased region" description="Low complexity" evidence="3">
    <location>
        <begin position="378"/>
        <end position="392"/>
    </location>
</feature>
<evidence type="ECO:0000313" key="5">
    <source>
        <dbReference type="EMBL" id="PFH47272.1"/>
    </source>
</evidence>
<feature type="compositionally biased region" description="Basic and acidic residues" evidence="3">
    <location>
        <begin position="394"/>
        <end position="405"/>
    </location>
</feature>
<dbReference type="SUPFAM" id="SSF144284">
    <property type="entry name" value="Sec2 N-terminal region"/>
    <property type="match status" value="1"/>
</dbReference>
<dbReference type="GO" id="GO:0070319">
    <property type="term" value="C:Golgi to plasma membrane transport vesicle"/>
    <property type="evidence" value="ECO:0007669"/>
    <property type="project" value="TreeGrafter"/>
</dbReference>
<dbReference type="STRING" id="703135.A0A2A9NHT7"/>
<protein>
    <recommendedName>
        <fullName evidence="4">GDP/GTP exchange factor Sec2 N-terminal domain-containing protein</fullName>
    </recommendedName>
</protein>
<dbReference type="Gene3D" id="6.10.140.910">
    <property type="match status" value="1"/>
</dbReference>
<dbReference type="OrthoDB" id="5560525at2759"/>
<feature type="domain" description="GDP/GTP exchange factor Sec2 N-terminal" evidence="4">
    <location>
        <begin position="236"/>
        <end position="303"/>
    </location>
</feature>
<feature type="compositionally biased region" description="Polar residues" evidence="3">
    <location>
        <begin position="321"/>
        <end position="336"/>
    </location>
</feature>